<feature type="binding site" evidence="18">
    <location>
        <position position="135"/>
    </location>
    <ligand>
        <name>UDP-N-acetyl-alpha-D-glucosamine</name>
        <dbReference type="ChEBI" id="CHEBI:57705"/>
    </ligand>
</feature>
<evidence type="ECO:0000256" key="3">
    <source>
        <dbReference type="ARBA" id="ARBA00007947"/>
    </source>
</evidence>
<dbReference type="PANTHER" id="PTHR43584:SF3">
    <property type="entry name" value="BIFUNCTIONAL PROTEIN GLMU"/>
    <property type="match status" value="1"/>
</dbReference>
<evidence type="ECO:0000259" key="20">
    <source>
        <dbReference type="Pfam" id="PF12804"/>
    </source>
</evidence>
<keyword evidence="5 18" id="KW-0808">Transferase</keyword>
<dbReference type="SUPFAM" id="SSF51161">
    <property type="entry name" value="Trimeric LpxA-like enzymes"/>
    <property type="match status" value="1"/>
</dbReference>
<dbReference type="UniPathway" id="UPA00113">
    <property type="reaction ID" value="UER00532"/>
</dbReference>
<dbReference type="InterPro" id="IPR029044">
    <property type="entry name" value="Nucleotide-diphossugar_trans"/>
</dbReference>
<feature type="region of interest" description="Linker" evidence="18">
    <location>
        <begin position="226"/>
        <end position="246"/>
    </location>
</feature>
<dbReference type="GO" id="GO:0008360">
    <property type="term" value="P:regulation of cell shape"/>
    <property type="evidence" value="ECO:0007669"/>
    <property type="project" value="UniProtKB-KW"/>
</dbReference>
<dbReference type="GO" id="GO:0009245">
    <property type="term" value="P:lipid A biosynthetic process"/>
    <property type="evidence" value="ECO:0007669"/>
    <property type="project" value="UniProtKB-UniRule"/>
</dbReference>
<evidence type="ECO:0000256" key="5">
    <source>
        <dbReference type="ARBA" id="ARBA00022679"/>
    </source>
</evidence>
<comment type="subcellular location">
    <subcellularLocation>
        <location evidence="1 18">Cytoplasm</location>
    </subcellularLocation>
</comment>
<feature type="region of interest" description="Disordered" evidence="19">
    <location>
        <begin position="428"/>
        <end position="451"/>
    </location>
</feature>
<gene>
    <name evidence="18 21" type="primary">glmU</name>
    <name evidence="21" type="ORF">W908_07940</name>
</gene>
<dbReference type="HAMAP" id="MF_01631">
    <property type="entry name" value="GlmU"/>
    <property type="match status" value="1"/>
</dbReference>
<keyword evidence="8 18" id="KW-0677">Repeat</keyword>
<evidence type="ECO:0000256" key="16">
    <source>
        <dbReference type="ARBA" id="ARBA00048493"/>
    </source>
</evidence>
<dbReference type="Gene3D" id="2.160.10.10">
    <property type="entry name" value="Hexapeptide repeat proteins"/>
    <property type="match status" value="1"/>
</dbReference>
<dbReference type="EMBL" id="CP006911">
    <property type="protein sequence ID" value="ALE02452.1"/>
    <property type="molecule type" value="Genomic_DNA"/>
</dbReference>
<comment type="pathway">
    <text evidence="18">Bacterial outer membrane biogenesis; LPS lipid A biosynthesis.</text>
</comment>
<dbReference type="GO" id="GO:0009252">
    <property type="term" value="P:peptidoglycan biosynthetic process"/>
    <property type="evidence" value="ECO:0007669"/>
    <property type="project" value="UniProtKB-UniRule"/>
</dbReference>
<feature type="binding site" evidence="18">
    <location>
        <position position="329"/>
    </location>
    <ligand>
        <name>UDP-N-acetyl-alpha-D-glucosamine</name>
        <dbReference type="ChEBI" id="CHEBI:57705"/>
    </ligand>
</feature>
<dbReference type="InterPro" id="IPR005882">
    <property type="entry name" value="Bifunctional_GlmU"/>
</dbReference>
<dbReference type="GO" id="GO:0016020">
    <property type="term" value="C:membrane"/>
    <property type="evidence" value="ECO:0007669"/>
    <property type="project" value="GOC"/>
</dbReference>
<evidence type="ECO:0000256" key="11">
    <source>
        <dbReference type="ARBA" id="ARBA00022984"/>
    </source>
</evidence>
<dbReference type="GO" id="GO:0003977">
    <property type="term" value="F:UDP-N-acetylglucosamine diphosphorylase activity"/>
    <property type="evidence" value="ECO:0007669"/>
    <property type="project" value="UniProtKB-UniRule"/>
</dbReference>
<dbReference type="Pfam" id="PF12804">
    <property type="entry name" value="NTP_transf_3"/>
    <property type="match status" value="1"/>
</dbReference>
<evidence type="ECO:0000256" key="7">
    <source>
        <dbReference type="ARBA" id="ARBA00022723"/>
    </source>
</evidence>
<name>A0A0M4LHU1_9GAMM</name>
<evidence type="ECO:0000256" key="13">
    <source>
        <dbReference type="ARBA" id="ARBA00023315"/>
    </source>
</evidence>
<dbReference type="GO" id="GO:0005737">
    <property type="term" value="C:cytoplasm"/>
    <property type="evidence" value="ECO:0007669"/>
    <property type="project" value="UniProtKB-SubCell"/>
</dbReference>
<feature type="binding site" evidence="18">
    <location>
        <position position="401"/>
    </location>
    <ligand>
        <name>acetyl-CoA</name>
        <dbReference type="ChEBI" id="CHEBI:57288"/>
    </ligand>
</feature>
<evidence type="ECO:0000256" key="8">
    <source>
        <dbReference type="ARBA" id="ARBA00022737"/>
    </source>
</evidence>
<feature type="binding site" evidence="18">
    <location>
        <position position="150"/>
    </location>
    <ligand>
        <name>UDP-N-acetyl-alpha-D-glucosamine</name>
        <dbReference type="ChEBI" id="CHEBI:57705"/>
    </ligand>
</feature>
<dbReference type="AlphaFoldDB" id="A0A0M4LHU1"/>
<comment type="catalytic activity">
    <reaction evidence="16 18">
        <text>N-acetyl-alpha-D-glucosamine 1-phosphate + UTP + H(+) = UDP-N-acetyl-alpha-D-glucosamine + diphosphate</text>
        <dbReference type="Rhea" id="RHEA:13509"/>
        <dbReference type="ChEBI" id="CHEBI:15378"/>
        <dbReference type="ChEBI" id="CHEBI:33019"/>
        <dbReference type="ChEBI" id="CHEBI:46398"/>
        <dbReference type="ChEBI" id="CHEBI:57705"/>
        <dbReference type="ChEBI" id="CHEBI:57776"/>
        <dbReference type="EC" id="2.7.7.23"/>
    </reaction>
</comment>
<comment type="function">
    <text evidence="17 18">Catalyzes the last two sequential reactions in the de novo biosynthetic pathway for UDP-N-acetylglucosamine (UDP-GlcNAc). The C-terminal domain catalyzes the transfer of acetyl group from acetyl coenzyme A to glucosamine-1-phosphate (GlcN-1-P) to produce N-acetylglucosamine-1-phosphate (GlcNAc-1-P), which is converted into UDP-GlcNAc by the transfer of uridine 5-monophosphate (from uridine 5-triphosphate), a reaction catalyzed by the N-terminal domain.</text>
</comment>
<dbReference type="GO" id="GO:0019134">
    <property type="term" value="F:glucosamine-1-phosphate N-acetyltransferase activity"/>
    <property type="evidence" value="ECO:0007669"/>
    <property type="project" value="UniProtKB-UniRule"/>
</dbReference>
<keyword evidence="4 18" id="KW-0963">Cytoplasm</keyword>
<feature type="active site" description="Proton acceptor" evidence="18">
    <location>
        <position position="359"/>
    </location>
</feature>
<feature type="binding site" evidence="18">
    <location>
        <position position="223"/>
    </location>
    <ligand>
        <name>Mg(2+)</name>
        <dbReference type="ChEBI" id="CHEBI:18420"/>
    </ligand>
</feature>
<comment type="catalytic activity">
    <reaction evidence="15 18">
        <text>alpha-D-glucosamine 1-phosphate + acetyl-CoA = N-acetyl-alpha-D-glucosamine 1-phosphate + CoA + H(+)</text>
        <dbReference type="Rhea" id="RHEA:13725"/>
        <dbReference type="ChEBI" id="CHEBI:15378"/>
        <dbReference type="ChEBI" id="CHEBI:57287"/>
        <dbReference type="ChEBI" id="CHEBI:57288"/>
        <dbReference type="ChEBI" id="CHEBI:57776"/>
        <dbReference type="ChEBI" id="CHEBI:58516"/>
        <dbReference type="EC" id="2.3.1.157"/>
    </reaction>
</comment>
<evidence type="ECO:0000256" key="4">
    <source>
        <dbReference type="ARBA" id="ARBA00022490"/>
    </source>
</evidence>
<feature type="binding site" evidence="18">
    <location>
        <position position="436"/>
    </location>
    <ligand>
        <name>acetyl-CoA</name>
        <dbReference type="ChEBI" id="CHEBI:57288"/>
    </ligand>
</feature>
<feature type="binding site" evidence="18">
    <location>
        <position position="223"/>
    </location>
    <ligand>
        <name>UDP-N-acetyl-alpha-D-glucosamine</name>
        <dbReference type="ChEBI" id="CHEBI:57705"/>
    </ligand>
</feature>
<dbReference type="GO" id="GO:0000902">
    <property type="term" value="P:cell morphogenesis"/>
    <property type="evidence" value="ECO:0007669"/>
    <property type="project" value="UniProtKB-UniRule"/>
</dbReference>
<dbReference type="Gene3D" id="3.90.550.10">
    <property type="entry name" value="Spore Coat Polysaccharide Biosynthesis Protein SpsA, Chain A"/>
    <property type="match status" value="1"/>
</dbReference>
<dbReference type="Pfam" id="PF00132">
    <property type="entry name" value="Hexapep"/>
    <property type="match status" value="2"/>
</dbReference>
<evidence type="ECO:0000256" key="14">
    <source>
        <dbReference type="ARBA" id="ARBA00023316"/>
    </source>
</evidence>
<feature type="binding site" evidence="18">
    <location>
        <position position="362"/>
    </location>
    <ligand>
        <name>UDP-N-acetyl-alpha-D-glucosamine</name>
        <dbReference type="ChEBI" id="CHEBI:57705"/>
    </ligand>
</feature>
<feature type="binding site" evidence="18">
    <location>
        <position position="373"/>
    </location>
    <ligand>
        <name>UDP-N-acetyl-alpha-D-glucosamine</name>
        <dbReference type="ChEBI" id="CHEBI:57705"/>
    </ligand>
</feature>
<evidence type="ECO:0000256" key="10">
    <source>
        <dbReference type="ARBA" id="ARBA00022960"/>
    </source>
</evidence>
<evidence type="ECO:0000256" key="12">
    <source>
        <dbReference type="ARBA" id="ARBA00023268"/>
    </source>
</evidence>
<dbReference type="KEGG" id="tsn:W908_07940"/>
<dbReference type="PANTHER" id="PTHR43584">
    <property type="entry name" value="NUCLEOTIDYL TRANSFERASE"/>
    <property type="match status" value="1"/>
</dbReference>
<dbReference type="Proteomes" id="UP000068905">
    <property type="component" value="Chromosome"/>
</dbReference>
<dbReference type="GO" id="GO:0071555">
    <property type="term" value="P:cell wall organization"/>
    <property type="evidence" value="ECO:0007669"/>
    <property type="project" value="UniProtKB-KW"/>
</dbReference>
<sequence length="451" mass="49054">MNTAIILAAGQGTRMNSQTAKVLHKVGNKSLLQHVIDASRPLVNSINVIIGHHSESVKKTTSNDDINWVNQKEQLGTGHAVKQAIPHINDNLICLILYGDVPLIKTETLQILTDKAESSGFSLLSVMMENPFGYGRIIRDSNNSILSIVEQKDASKDELQVREINTGIMAIRGSILKKYLKELEPNNSQGELYLTDIVEKAVKDNVNIASFICESVAEVMGINDKNQLSQAERAYQQNKASDLMSKGLTIMDPKRFDCRGELSFKDDCVIDVNVVFEGDNDLGKNVLISPNCIIKASKIGDNTHILANSIIENAVIGSNASIGPFARIRPETKIGNHSKIGNFVEVKKSSIENNSKVSHLSYIGDSKIGNDVNVGAGVITCNYDGINKFQTEIKDGAFVGSNSQLVAPVTIGKNATIGAGSTITQNTPDGQLTLSRNKQSTISKWKRPLKK</sequence>
<keyword evidence="22" id="KW-1185">Reference proteome</keyword>
<protein>
    <recommendedName>
        <fullName evidence="18">Bifunctional protein GlmU</fullName>
    </recommendedName>
    <domain>
        <recommendedName>
            <fullName evidence="18">UDP-N-acetylglucosamine pyrophosphorylase</fullName>
            <ecNumber evidence="18">2.7.7.23</ecNumber>
        </recommendedName>
        <alternativeName>
            <fullName evidence="18">N-acetylglucosamine-1-phosphate uridyltransferase</fullName>
        </alternativeName>
    </domain>
    <domain>
        <recommendedName>
            <fullName evidence="18">Glucosamine-1-phosphate N-acetyltransferase</fullName>
            <ecNumber evidence="18">2.3.1.157</ecNumber>
        </recommendedName>
    </domain>
</protein>
<feature type="domain" description="MobA-like NTP transferase" evidence="20">
    <location>
        <begin position="4"/>
        <end position="123"/>
    </location>
</feature>
<dbReference type="InterPro" id="IPR011004">
    <property type="entry name" value="Trimer_LpxA-like_sf"/>
</dbReference>
<dbReference type="InterPro" id="IPR001451">
    <property type="entry name" value="Hexapep"/>
</dbReference>
<keyword evidence="12 18" id="KW-0511">Multifunctional enzyme</keyword>
<feature type="binding site" evidence="18">
    <location>
        <begin position="98"/>
        <end position="100"/>
    </location>
    <ligand>
        <name>UDP-N-acetyl-alpha-D-glucosamine</name>
        <dbReference type="ChEBI" id="CHEBI:57705"/>
    </ligand>
</feature>
<dbReference type="OrthoDB" id="9775031at2"/>
<evidence type="ECO:0000313" key="21">
    <source>
        <dbReference type="EMBL" id="ALE02452.1"/>
    </source>
</evidence>
<dbReference type="GO" id="GO:0006048">
    <property type="term" value="P:UDP-N-acetylglucosamine biosynthetic process"/>
    <property type="evidence" value="ECO:0007669"/>
    <property type="project" value="UniProtKB-UniPathway"/>
</dbReference>
<dbReference type="STRING" id="1125411.W908_07940"/>
<reference evidence="21 22" key="1">
    <citation type="journal article" date="2015" name="Genome Announc.">
        <title>Genome Sequence of 'Candidatus Thioglobus singularis' Strain PS1, a Mixotroph from the SUP05 Clade of Marine Gammaproteobacteria.</title>
        <authorList>
            <person name="Marshall K.T."/>
            <person name="Morris R.M."/>
        </authorList>
    </citation>
    <scope>NUCLEOTIDE SEQUENCE [LARGE SCALE GENOMIC DNA]</scope>
    <source>
        <strain evidence="21 22">PS1</strain>
    </source>
</reference>
<evidence type="ECO:0000256" key="2">
    <source>
        <dbReference type="ARBA" id="ARBA00007707"/>
    </source>
</evidence>
<feature type="binding site" evidence="18">
    <location>
        <position position="419"/>
    </location>
    <ligand>
        <name>acetyl-CoA</name>
        <dbReference type="ChEBI" id="CHEBI:57288"/>
    </ligand>
</feature>
<keyword evidence="13 18" id="KW-0012">Acyltransferase</keyword>
<feature type="binding site" evidence="18">
    <location>
        <position position="100"/>
    </location>
    <ligand>
        <name>Mg(2+)</name>
        <dbReference type="ChEBI" id="CHEBI:18420"/>
    </ligand>
</feature>
<dbReference type="CDD" id="cd02540">
    <property type="entry name" value="GT2_GlmU_N_bac"/>
    <property type="match status" value="1"/>
</dbReference>
<dbReference type="UniPathway" id="UPA00973"/>
<feature type="compositionally biased region" description="Polar residues" evidence="19">
    <location>
        <begin position="428"/>
        <end position="443"/>
    </location>
</feature>
<comment type="similarity">
    <text evidence="2 18">In the C-terminal section; belongs to the transferase hexapeptide repeat family.</text>
</comment>
<comment type="subunit">
    <text evidence="18">Homotrimer.</text>
</comment>
<feature type="binding site" evidence="18">
    <location>
        <position position="165"/>
    </location>
    <ligand>
        <name>UDP-N-acetyl-alpha-D-glucosamine</name>
        <dbReference type="ChEBI" id="CHEBI:57705"/>
    </ligand>
</feature>
<dbReference type="EC" id="2.3.1.157" evidence="18"/>
<dbReference type="GO" id="GO:0000287">
    <property type="term" value="F:magnesium ion binding"/>
    <property type="evidence" value="ECO:0007669"/>
    <property type="project" value="UniProtKB-UniRule"/>
</dbReference>
<dbReference type="NCBIfam" id="TIGR01173">
    <property type="entry name" value="glmU"/>
    <property type="match status" value="1"/>
</dbReference>
<evidence type="ECO:0000256" key="17">
    <source>
        <dbReference type="ARBA" id="ARBA00049628"/>
    </source>
</evidence>
<comment type="similarity">
    <text evidence="3 18">In the N-terminal section; belongs to the N-acetylglucosamine-1-phosphate uridyltransferase family.</text>
</comment>
<feature type="binding site" evidence="18">
    <location>
        <position position="347"/>
    </location>
    <ligand>
        <name>UDP-N-acetyl-alpha-D-glucosamine</name>
        <dbReference type="ChEBI" id="CHEBI:57705"/>
    </ligand>
</feature>
<evidence type="ECO:0000313" key="22">
    <source>
        <dbReference type="Proteomes" id="UP000068905"/>
    </source>
</evidence>
<keyword evidence="6 18" id="KW-0548">Nucleotidyltransferase</keyword>
<comment type="pathway">
    <text evidence="18">Nucleotide-sugar biosynthesis; UDP-N-acetyl-alpha-D-glucosamine biosynthesis; UDP-N-acetyl-alpha-D-glucosamine from N-acetyl-alpha-D-glucosamine 1-phosphate: step 1/1.</text>
</comment>
<organism evidence="21 22">
    <name type="scientific">Candidatus Pseudothioglobus singularis PS1</name>
    <dbReference type="NCBI Taxonomy" id="1125411"/>
    <lineage>
        <taxon>Bacteria</taxon>
        <taxon>Pseudomonadati</taxon>
        <taxon>Pseudomonadota</taxon>
        <taxon>Gammaproteobacteria</taxon>
        <taxon>Candidatus Pseudothioglobaceae</taxon>
        <taxon>Candidatus Pseudothioglobus</taxon>
    </lineage>
</organism>
<evidence type="ECO:0000256" key="18">
    <source>
        <dbReference type="HAMAP-Rule" id="MF_01631"/>
    </source>
</evidence>
<feature type="region of interest" description="N-acetyltransferase" evidence="18">
    <location>
        <begin position="247"/>
        <end position="451"/>
    </location>
</feature>
<feature type="binding site" evidence="18">
    <location>
        <begin position="76"/>
        <end position="77"/>
    </location>
    <ligand>
        <name>UDP-N-acetyl-alpha-D-glucosamine</name>
        <dbReference type="ChEBI" id="CHEBI:57705"/>
    </ligand>
</feature>
<proteinExistence type="inferred from homology"/>
<accession>A0A0M4LHU1</accession>
<evidence type="ECO:0000256" key="6">
    <source>
        <dbReference type="ARBA" id="ARBA00022695"/>
    </source>
</evidence>
<dbReference type="RefSeq" id="WP_053820637.1">
    <property type="nucleotide sequence ID" value="NZ_CP006911.1"/>
</dbReference>
<dbReference type="CDD" id="cd03353">
    <property type="entry name" value="LbH_GlmU_C"/>
    <property type="match status" value="1"/>
</dbReference>
<dbReference type="InterPro" id="IPR050065">
    <property type="entry name" value="GlmU-like"/>
</dbReference>
<feature type="binding site" evidence="18">
    <location>
        <position position="71"/>
    </location>
    <ligand>
        <name>UDP-N-acetyl-alpha-D-glucosamine</name>
        <dbReference type="ChEBI" id="CHEBI:57705"/>
    </ligand>
</feature>
<evidence type="ECO:0000256" key="15">
    <source>
        <dbReference type="ARBA" id="ARBA00048247"/>
    </source>
</evidence>
<dbReference type="EC" id="2.7.7.23" evidence="18"/>
<keyword evidence="14 18" id="KW-0961">Cell wall biogenesis/degradation</keyword>
<keyword evidence="9 18" id="KW-0460">Magnesium</keyword>
<comment type="cofactor">
    <cofactor evidence="18">
        <name>Mg(2+)</name>
        <dbReference type="ChEBI" id="CHEBI:18420"/>
    </cofactor>
    <text evidence="18">Binds 1 Mg(2+) ion per subunit.</text>
</comment>
<feature type="binding site" evidence="18">
    <location>
        <begin position="7"/>
        <end position="10"/>
    </location>
    <ligand>
        <name>UDP-N-acetyl-alpha-D-glucosamine</name>
        <dbReference type="ChEBI" id="CHEBI:57705"/>
    </ligand>
</feature>
<comment type="pathway">
    <text evidence="18">Nucleotide-sugar biosynthesis; UDP-N-acetyl-alpha-D-glucosamine biosynthesis; N-acetyl-alpha-D-glucosamine 1-phosphate from alpha-D-glucosamine 6-phosphate (route II): step 2/2.</text>
</comment>
<keyword evidence="7 18" id="KW-0479">Metal-binding</keyword>
<feature type="region of interest" description="Pyrophosphorylase" evidence="18">
    <location>
        <begin position="1"/>
        <end position="225"/>
    </location>
</feature>
<dbReference type="PATRIC" id="fig|1125411.7.peg.1561"/>
<evidence type="ECO:0000256" key="1">
    <source>
        <dbReference type="ARBA" id="ARBA00004496"/>
    </source>
</evidence>
<feature type="binding site" evidence="18">
    <location>
        <position position="21"/>
    </location>
    <ligand>
        <name>UDP-N-acetyl-alpha-D-glucosamine</name>
        <dbReference type="ChEBI" id="CHEBI:57705"/>
    </ligand>
</feature>
<keyword evidence="11 18" id="KW-0573">Peptidoglycan synthesis</keyword>
<dbReference type="InterPro" id="IPR025877">
    <property type="entry name" value="MobA-like_NTP_Trfase"/>
</dbReference>
<dbReference type="SUPFAM" id="SSF53448">
    <property type="entry name" value="Nucleotide-diphospho-sugar transferases"/>
    <property type="match status" value="1"/>
</dbReference>
<keyword evidence="10 18" id="KW-0133">Cell shape</keyword>
<evidence type="ECO:0000256" key="19">
    <source>
        <dbReference type="SAM" id="MobiDB-lite"/>
    </source>
</evidence>
<feature type="binding site" evidence="18">
    <location>
        <position position="376"/>
    </location>
    <ligand>
        <name>acetyl-CoA</name>
        <dbReference type="ChEBI" id="CHEBI:57288"/>
    </ligand>
</feature>
<feature type="binding site" evidence="18">
    <location>
        <begin position="382"/>
        <end position="383"/>
    </location>
    <ligand>
        <name>acetyl-CoA</name>
        <dbReference type="ChEBI" id="CHEBI:57288"/>
    </ligand>
</feature>
<dbReference type="InterPro" id="IPR038009">
    <property type="entry name" value="GlmU_C_LbH"/>
</dbReference>
<evidence type="ECO:0000256" key="9">
    <source>
        <dbReference type="ARBA" id="ARBA00022842"/>
    </source>
</evidence>